<dbReference type="InterPro" id="IPR005312">
    <property type="entry name" value="DUF1759"/>
</dbReference>
<organism evidence="2 3">
    <name type="scientific">Folsomia candida</name>
    <name type="common">Springtail</name>
    <dbReference type="NCBI Taxonomy" id="158441"/>
    <lineage>
        <taxon>Eukaryota</taxon>
        <taxon>Metazoa</taxon>
        <taxon>Ecdysozoa</taxon>
        <taxon>Arthropoda</taxon>
        <taxon>Hexapoda</taxon>
        <taxon>Collembola</taxon>
        <taxon>Entomobryomorpha</taxon>
        <taxon>Isotomoidea</taxon>
        <taxon>Isotomidae</taxon>
        <taxon>Proisotominae</taxon>
        <taxon>Folsomia</taxon>
    </lineage>
</organism>
<reference evidence="2 3" key="1">
    <citation type="submission" date="2015-12" db="EMBL/GenBank/DDBJ databases">
        <title>The genome of Folsomia candida.</title>
        <authorList>
            <person name="Faddeeva A."/>
            <person name="Derks M.F."/>
            <person name="Anvar Y."/>
            <person name="Smit S."/>
            <person name="Van Straalen N."/>
            <person name="Roelofs D."/>
        </authorList>
    </citation>
    <scope>NUCLEOTIDE SEQUENCE [LARGE SCALE GENOMIC DNA]</scope>
    <source>
        <strain evidence="2 3">VU population</strain>
        <tissue evidence="2">Whole body</tissue>
    </source>
</reference>
<sequence length="384" mass="43520">MGKLDDLRGVRDMIGKKFKFYLDQAKDHATHPMDLATVDTYLKEVSLWSNTLDDGFQQITILNPSDLDDDTDAYMLLYKTVRQVSVALRDVRNTVIPATATSGSTPTVVYTNVRLPKLEIQPFHGNYLEWATFKDSFEAAVHSNASVSKVEKFTYLKALLKGEAGRYTADLPLTDAHYDQAWKQLHDRYENKRMIAFATLDKFCSQPKATATSKSVKALIDAANRCIRSMELLHCNLDVHAEQFYIYHIASKLDPAAKDLWEHSLKDNDIIKLADLISFLERHAMALENTAYVASNQKSGSEKKTATVHHTQAPTKKFVSHNMHTQANYNSRREQNYERQQGNQQQAEHQQERTSQVFHTQGRSEGISSTSSNGGSSLFYNNSE</sequence>
<protein>
    <submittedName>
        <fullName evidence="2">Uncharacterized protein</fullName>
    </submittedName>
</protein>
<dbReference type="Pfam" id="PF03564">
    <property type="entry name" value="DUF1759"/>
    <property type="match status" value="1"/>
</dbReference>
<dbReference type="EMBL" id="LNIX01000007">
    <property type="protein sequence ID" value="OXA51741.1"/>
    <property type="molecule type" value="Genomic_DNA"/>
</dbReference>
<evidence type="ECO:0000313" key="3">
    <source>
        <dbReference type="Proteomes" id="UP000198287"/>
    </source>
</evidence>
<dbReference type="OrthoDB" id="8065581at2759"/>
<name>A0A226E4A0_FOLCA</name>
<dbReference type="OMA" id="SHNMHTQ"/>
<feature type="compositionally biased region" description="Low complexity" evidence="1">
    <location>
        <begin position="338"/>
        <end position="356"/>
    </location>
</feature>
<proteinExistence type="predicted"/>
<keyword evidence="3" id="KW-1185">Reference proteome</keyword>
<dbReference type="PANTHER" id="PTHR22954:SF3">
    <property type="entry name" value="PROTEIN CBG08539"/>
    <property type="match status" value="1"/>
</dbReference>
<comment type="caution">
    <text evidence="2">The sequence shown here is derived from an EMBL/GenBank/DDBJ whole genome shotgun (WGS) entry which is preliminary data.</text>
</comment>
<gene>
    <name evidence="2" type="ORF">Fcan01_13568</name>
</gene>
<feature type="region of interest" description="Disordered" evidence="1">
    <location>
        <begin position="297"/>
        <end position="384"/>
    </location>
</feature>
<dbReference type="Proteomes" id="UP000198287">
    <property type="component" value="Unassembled WGS sequence"/>
</dbReference>
<dbReference type="PANTHER" id="PTHR22954">
    <property type="entry name" value="RETROVIRAL PROTEASE-RELATED"/>
    <property type="match status" value="1"/>
</dbReference>
<accession>A0A226E4A0</accession>
<evidence type="ECO:0000313" key="2">
    <source>
        <dbReference type="EMBL" id="OXA51741.1"/>
    </source>
</evidence>
<evidence type="ECO:0000256" key="1">
    <source>
        <dbReference type="SAM" id="MobiDB-lite"/>
    </source>
</evidence>
<feature type="compositionally biased region" description="Low complexity" evidence="1">
    <location>
        <begin position="363"/>
        <end position="377"/>
    </location>
</feature>
<dbReference type="AlphaFoldDB" id="A0A226E4A0"/>